<protein>
    <submittedName>
        <fullName evidence="1">Ester cyclase</fullName>
    </submittedName>
</protein>
<dbReference type="SUPFAM" id="SSF54427">
    <property type="entry name" value="NTF2-like"/>
    <property type="match status" value="1"/>
</dbReference>
<dbReference type="AlphaFoldDB" id="A0A932I0J3"/>
<evidence type="ECO:0000313" key="1">
    <source>
        <dbReference type="EMBL" id="MBI3129150.1"/>
    </source>
</evidence>
<organism evidence="1 2">
    <name type="scientific">Tectimicrobiota bacterium</name>
    <dbReference type="NCBI Taxonomy" id="2528274"/>
    <lineage>
        <taxon>Bacteria</taxon>
        <taxon>Pseudomonadati</taxon>
        <taxon>Nitrospinota/Tectimicrobiota group</taxon>
        <taxon>Candidatus Tectimicrobiota</taxon>
    </lineage>
</organism>
<dbReference type="Proteomes" id="UP000782312">
    <property type="component" value="Unassembled WGS sequence"/>
</dbReference>
<dbReference type="InterPro" id="IPR032710">
    <property type="entry name" value="NTF2-like_dom_sf"/>
</dbReference>
<dbReference type="Gene3D" id="3.10.450.50">
    <property type="match status" value="1"/>
</dbReference>
<sequence length="143" mass="15760">MEKFKEIHERWIDIWNGDLGLIVEVVSPRFVGRWPPVRPDVPYDVVGPARMRQMVEMSRTLIPDLRVSVEAGPIAEGAVLAARWVGRGRYAGGIRGATAPPGTEVAFCGCDFLRIESDRIVEYWVSSDGLSLLAQVGALPGQE</sequence>
<reference evidence="1" key="1">
    <citation type="submission" date="2020-07" db="EMBL/GenBank/DDBJ databases">
        <title>Huge and variable diversity of episymbiotic CPR bacteria and DPANN archaea in groundwater ecosystems.</title>
        <authorList>
            <person name="He C.Y."/>
            <person name="Keren R."/>
            <person name="Whittaker M."/>
            <person name="Farag I.F."/>
            <person name="Doudna J."/>
            <person name="Cate J.H.D."/>
            <person name="Banfield J.F."/>
        </authorList>
    </citation>
    <scope>NUCLEOTIDE SEQUENCE</scope>
    <source>
        <strain evidence="1">NC_groundwater_763_Ag_S-0.2um_68_21</strain>
    </source>
</reference>
<accession>A0A932I0J3</accession>
<evidence type="ECO:0000313" key="2">
    <source>
        <dbReference type="Proteomes" id="UP000782312"/>
    </source>
</evidence>
<gene>
    <name evidence="1" type="ORF">HYZ11_16205</name>
</gene>
<proteinExistence type="predicted"/>
<dbReference type="EMBL" id="JACPUR010000038">
    <property type="protein sequence ID" value="MBI3129150.1"/>
    <property type="molecule type" value="Genomic_DNA"/>
</dbReference>
<dbReference type="Pfam" id="PF07366">
    <property type="entry name" value="SnoaL"/>
    <property type="match status" value="1"/>
</dbReference>
<dbReference type="InterPro" id="IPR009959">
    <property type="entry name" value="Cyclase_SnoaL-like"/>
</dbReference>
<dbReference type="GO" id="GO:0030638">
    <property type="term" value="P:polyketide metabolic process"/>
    <property type="evidence" value="ECO:0007669"/>
    <property type="project" value="InterPro"/>
</dbReference>
<name>A0A932I0J3_UNCTE</name>
<comment type="caution">
    <text evidence="1">The sequence shown here is derived from an EMBL/GenBank/DDBJ whole genome shotgun (WGS) entry which is preliminary data.</text>
</comment>